<reference evidence="2 3" key="1">
    <citation type="submission" date="2020-02" db="EMBL/GenBank/DDBJ databases">
        <title>Rhodobacter algicola sp. nov., isolated from microalga culture.</title>
        <authorList>
            <person name="Park C.-Y."/>
        </authorList>
    </citation>
    <scope>NUCLEOTIDE SEQUENCE [LARGE SCALE GENOMIC DNA]</scope>
    <source>
        <strain evidence="2 3">ETT8</strain>
    </source>
</reference>
<keyword evidence="3" id="KW-1185">Reference proteome</keyword>
<protein>
    <recommendedName>
        <fullName evidence="4">Methanolan biosynthesis EpsI domain-containing protein</fullName>
    </recommendedName>
</protein>
<evidence type="ECO:0000313" key="2">
    <source>
        <dbReference type="EMBL" id="NEX45327.1"/>
    </source>
</evidence>
<evidence type="ECO:0000313" key="3">
    <source>
        <dbReference type="Proteomes" id="UP000481421"/>
    </source>
</evidence>
<dbReference type="AlphaFoldDB" id="A0A6B3RH19"/>
<feature type="chain" id="PRO_5025461988" description="Methanolan biosynthesis EpsI domain-containing protein" evidence="1">
    <location>
        <begin position="19"/>
        <end position="215"/>
    </location>
</feature>
<name>A0A6B3RH19_9RHOB</name>
<evidence type="ECO:0008006" key="4">
    <source>
        <dbReference type="Google" id="ProtNLM"/>
    </source>
</evidence>
<dbReference type="Proteomes" id="UP000481421">
    <property type="component" value="Unassembled WGS sequence"/>
</dbReference>
<proteinExistence type="predicted"/>
<keyword evidence="1" id="KW-0732">Signal</keyword>
<organism evidence="2 3">
    <name type="scientific">Pseudotabrizicola algicola</name>
    <dbReference type="NCBI Taxonomy" id="2709381"/>
    <lineage>
        <taxon>Bacteria</taxon>
        <taxon>Pseudomonadati</taxon>
        <taxon>Pseudomonadota</taxon>
        <taxon>Alphaproteobacteria</taxon>
        <taxon>Rhodobacterales</taxon>
        <taxon>Paracoccaceae</taxon>
        <taxon>Pseudotabrizicola</taxon>
    </lineage>
</organism>
<feature type="signal peptide" evidence="1">
    <location>
        <begin position="1"/>
        <end position="18"/>
    </location>
</feature>
<evidence type="ECO:0000256" key="1">
    <source>
        <dbReference type="SAM" id="SignalP"/>
    </source>
</evidence>
<accession>A0A6B3RH19</accession>
<dbReference type="EMBL" id="JAAIKE010000001">
    <property type="protein sequence ID" value="NEX45327.1"/>
    <property type="molecule type" value="Genomic_DNA"/>
</dbReference>
<comment type="caution">
    <text evidence="2">The sequence shown here is derived from an EMBL/GenBank/DDBJ whole genome shotgun (WGS) entry which is preliminary data.</text>
</comment>
<dbReference type="RefSeq" id="WP_164609331.1">
    <property type="nucleotide sequence ID" value="NZ_JAAIKE010000001.1"/>
</dbReference>
<sequence>MKLILLFMSLLAVVGAAATFGPEYDAAFFARSPEESAFDALVTPANLPDLPLSSRSMRELFETCAAVQQGLIYAFQPPETQGDVDRSCDSLARKALARSPTYGAAHTIVMLSARDDAAVTESLILSQSTSPRESWHAKLRLRKGIRLYGKATPALDAALEADIGFMVQTRAGRAWLAALYQSNPTARPVLVAVINRRPNEEQVSFLREVRNLGQN</sequence>
<gene>
    <name evidence="2" type="ORF">G3572_03865</name>
</gene>